<dbReference type="RefSeq" id="WP_272447132.1">
    <property type="nucleotide sequence ID" value="NZ_JAMQKC010000019.1"/>
</dbReference>
<sequence length="68" mass="7818">MERCTVTVKEVAEYLGIHTDTVYDLVNEGSFPHLRFGRKILFSKDAIDLWVLDQVNRSTRGGAKDELY</sequence>
<dbReference type="AlphaFoldDB" id="A0A9X3WIM3"/>
<dbReference type="InterPro" id="IPR010093">
    <property type="entry name" value="SinI_DNA-bd"/>
</dbReference>
<dbReference type="InterPro" id="IPR009061">
    <property type="entry name" value="DNA-bd_dom_put_sf"/>
</dbReference>
<gene>
    <name evidence="2" type="ORF">NC799_14345</name>
</gene>
<dbReference type="EMBL" id="JAMQKC010000019">
    <property type="protein sequence ID" value="MDC3418069.1"/>
    <property type="molecule type" value="Genomic_DNA"/>
</dbReference>
<dbReference type="Pfam" id="PF12728">
    <property type="entry name" value="HTH_17"/>
    <property type="match status" value="1"/>
</dbReference>
<dbReference type="InterPro" id="IPR038148">
    <property type="entry name" value="Tn1545/Tn916_Xis"/>
</dbReference>
<dbReference type="InterPro" id="IPR041657">
    <property type="entry name" value="HTH_17"/>
</dbReference>
<reference evidence="2" key="1">
    <citation type="submission" date="2022-06" db="EMBL/GenBank/DDBJ databases">
        <title>Aquibacillus sp. a new bacterium isolated from soil saline samples.</title>
        <authorList>
            <person name="Galisteo C."/>
            <person name="De La Haba R."/>
            <person name="Sanchez-Porro C."/>
            <person name="Ventosa A."/>
        </authorList>
    </citation>
    <scope>NUCLEOTIDE SEQUENCE</scope>
    <source>
        <strain evidence="2">3ASR75-54</strain>
    </source>
</reference>
<proteinExistence type="predicted"/>
<dbReference type="NCBIfam" id="TIGR01764">
    <property type="entry name" value="excise"/>
    <property type="match status" value="1"/>
</dbReference>
<protein>
    <submittedName>
        <fullName evidence="2">Helix-turn-helix domain-containing protein</fullName>
    </submittedName>
</protein>
<organism evidence="2 3">
    <name type="scientific">Aquibacillus salsiterrae</name>
    <dbReference type="NCBI Taxonomy" id="2950439"/>
    <lineage>
        <taxon>Bacteria</taxon>
        <taxon>Bacillati</taxon>
        <taxon>Bacillota</taxon>
        <taxon>Bacilli</taxon>
        <taxon>Bacillales</taxon>
        <taxon>Bacillaceae</taxon>
        <taxon>Aquibacillus</taxon>
    </lineage>
</organism>
<keyword evidence="3" id="KW-1185">Reference proteome</keyword>
<evidence type="ECO:0000313" key="2">
    <source>
        <dbReference type="EMBL" id="MDC3418069.1"/>
    </source>
</evidence>
<name>A0A9X3WIM3_9BACI</name>
<evidence type="ECO:0000259" key="1">
    <source>
        <dbReference type="Pfam" id="PF12728"/>
    </source>
</evidence>
<dbReference type="Gene3D" id="3.90.105.50">
    <property type="match status" value="1"/>
</dbReference>
<accession>A0A9X3WIM3</accession>
<feature type="domain" description="Helix-turn-helix" evidence="1">
    <location>
        <begin position="6"/>
        <end position="52"/>
    </location>
</feature>
<dbReference type="Proteomes" id="UP001145069">
    <property type="component" value="Unassembled WGS sequence"/>
</dbReference>
<dbReference type="GO" id="GO:0003677">
    <property type="term" value="F:DNA binding"/>
    <property type="evidence" value="ECO:0007669"/>
    <property type="project" value="InterPro"/>
</dbReference>
<evidence type="ECO:0000313" key="3">
    <source>
        <dbReference type="Proteomes" id="UP001145069"/>
    </source>
</evidence>
<comment type="caution">
    <text evidence="2">The sequence shown here is derived from an EMBL/GenBank/DDBJ whole genome shotgun (WGS) entry which is preliminary data.</text>
</comment>
<dbReference type="SUPFAM" id="SSF46955">
    <property type="entry name" value="Putative DNA-binding domain"/>
    <property type="match status" value="1"/>
</dbReference>